<evidence type="ECO:0000256" key="2">
    <source>
        <dbReference type="ARBA" id="ARBA00022723"/>
    </source>
</evidence>
<dbReference type="Proteomes" id="UP000177870">
    <property type="component" value="Chromosome"/>
</dbReference>
<evidence type="ECO:0000256" key="6">
    <source>
        <dbReference type="RuleBase" id="RU003983"/>
    </source>
</evidence>
<organism evidence="8 9">
    <name type="scientific">Moorena producens PAL-8-15-08-1</name>
    <dbReference type="NCBI Taxonomy" id="1458985"/>
    <lineage>
        <taxon>Bacteria</taxon>
        <taxon>Bacillati</taxon>
        <taxon>Cyanobacteriota</taxon>
        <taxon>Cyanophyceae</taxon>
        <taxon>Coleofasciculales</taxon>
        <taxon>Coleofasciculaceae</taxon>
        <taxon>Moorena</taxon>
    </lineage>
</organism>
<dbReference type="PANTHER" id="PTHR22726">
    <property type="entry name" value="METALLOENDOPEPTIDASE OMA1"/>
    <property type="match status" value="1"/>
</dbReference>
<dbReference type="OrthoDB" id="9810445at2"/>
<keyword evidence="3 6" id="KW-0378">Hydrolase</keyword>
<dbReference type="GO" id="GO:0016020">
    <property type="term" value="C:membrane"/>
    <property type="evidence" value="ECO:0007669"/>
    <property type="project" value="TreeGrafter"/>
</dbReference>
<dbReference type="Gene3D" id="3.30.2010.10">
    <property type="entry name" value="Metalloproteases ('zincins'), catalytic domain"/>
    <property type="match status" value="1"/>
</dbReference>
<evidence type="ECO:0000256" key="5">
    <source>
        <dbReference type="ARBA" id="ARBA00023049"/>
    </source>
</evidence>
<keyword evidence="4 6" id="KW-0862">Zinc</keyword>
<dbReference type="KEGG" id="mpro:BJP34_25770"/>
<dbReference type="AlphaFoldDB" id="A0A1D8TY72"/>
<evidence type="ECO:0000256" key="3">
    <source>
        <dbReference type="ARBA" id="ARBA00022801"/>
    </source>
</evidence>
<comment type="similarity">
    <text evidence="6">Belongs to the peptidase M48 family.</text>
</comment>
<gene>
    <name evidence="8" type="ORF">BJP34_25770</name>
</gene>
<dbReference type="STRING" id="1458985.BJP34_25770"/>
<keyword evidence="1 6" id="KW-0645">Protease</keyword>
<proteinExistence type="inferred from homology"/>
<dbReference type="InterPro" id="IPR051156">
    <property type="entry name" value="Mito/Outer_Membr_Metalloprot"/>
</dbReference>
<evidence type="ECO:0000259" key="7">
    <source>
        <dbReference type="Pfam" id="PF01435"/>
    </source>
</evidence>
<dbReference type="EMBL" id="CP017599">
    <property type="protein sequence ID" value="AOX02396.1"/>
    <property type="molecule type" value="Genomic_DNA"/>
</dbReference>
<dbReference type="GO" id="GO:0051603">
    <property type="term" value="P:proteolysis involved in protein catabolic process"/>
    <property type="evidence" value="ECO:0007669"/>
    <property type="project" value="TreeGrafter"/>
</dbReference>
<evidence type="ECO:0000313" key="8">
    <source>
        <dbReference type="EMBL" id="AOX02396.1"/>
    </source>
</evidence>
<evidence type="ECO:0000256" key="1">
    <source>
        <dbReference type="ARBA" id="ARBA00022670"/>
    </source>
</evidence>
<feature type="domain" description="Peptidase M48" evidence="7">
    <location>
        <begin position="91"/>
        <end position="258"/>
    </location>
</feature>
<dbReference type="RefSeq" id="WP_070394805.1">
    <property type="nucleotide sequence ID" value="NZ_CP017599.1"/>
</dbReference>
<evidence type="ECO:0000313" key="9">
    <source>
        <dbReference type="Proteomes" id="UP000177870"/>
    </source>
</evidence>
<sequence>MLNPFFWIKRASPRRWFYLLILLVVGLALGVGLANTSSAFDLCGLLDGDPGIKIIQLITMSDQQELELGKCLNQQEVAQELEIYSGREITEYVQDIGQRLIPYSDRPNFSYTFQVVKDNTINAFASVGGFVYVHTGLLKGVENEAELAAVIAHEIAHVTSKHNIEKLRQIIKDRNLEVNSEVEYETIINLLKDIAFSLPRGRQQEYEADRKGLEMLHRAGYAPSGMTGFLQKLTKGNTPAMLRTHPEPAKRLDTLNEIINRKGWNPNGGDGLDSAAYKRIIQSLPIQYVS</sequence>
<dbReference type="GO" id="GO:0004222">
    <property type="term" value="F:metalloendopeptidase activity"/>
    <property type="evidence" value="ECO:0007669"/>
    <property type="project" value="InterPro"/>
</dbReference>
<protein>
    <recommendedName>
        <fullName evidence="7">Peptidase M48 domain-containing protein</fullName>
    </recommendedName>
</protein>
<keyword evidence="2" id="KW-0479">Metal-binding</keyword>
<comment type="cofactor">
    <cofactor evidence="6">
        <name>Zn(2+)</name>
        <dbReference type="ChEBI" id="CHEBI:29105"/>
    </cofactor>
    <text evidence="6">Binds 1 zinc ion per subunit.</text>
</comment>
<keyword evidence="5 6" id="KW-0482">Metalloprotease</keyword>
<dbReference type="Pfam" id="PF01435">
    <property type="entry name" value="Peptidase_M48"/>
    <property type="match status" value="1"/>
</dbReference>
<dbReference type="CDD" id="cd07333">
    <property type="entry name" value="M48C_bepA_like"/>
    <property type="match status" value="1"/>
</dbReference>
<evidence type="ECO:0000256" key="4">
    <source>
        <dbReference type="ARBA" id="ARBA00022833"/>
    </source>
</evidence>
<reference evidence="9" key="1">
    <citation type="submission" date="2016-10" db="EMBL/GenBank/DDBJ databases">
        <title>Comparative genomics uncovers the prolific and rare metabolic potential of the cyanobacterial genus Moorea.</title>
        <authorList>
            <person name="Leao T."/>
            <person name="Castelao G."/>
            <person name="Korobeynikov A."/>
            <person name="Monroe E.A."/>
            <person name="Podell S."/>
            <person name="Glukhov E."/>
            <person name="Allen E."/>
            <person name="Gerwick W.H."/>
            <person name="Gerwick L."/>
        </authorList>
    </citation>
    <scope>NUCLEOTIDE SEQUENCE [LARGE SCALE GENOMIC DNA]</scope>
    <source>
        <strain evidence="9">PAL-8-15-08-1</strain>
    </source>
</reference>
<dbReference type="GO" id="GO:0046872">
    <property type="term" value="F:metal ion binding"/>
    <property type="evidence" value="ECO:0007669"/>
    <property type="project" value="UniProtKB-KW"/>
</dbReference>
<dbReference type="InterPro" id="IPR001915">
    <property type="entry name" value="Peptidase_M48"/>
</dbReference>
<accession>A0A1D8TY72</accession>
<name>A0A1D8TY72_9CYAN</name>
<dbReference type="PANTHER" id="PTHR22726:SF1">
    <property type="entry name" value="METALLOENDOPEPTIDASE OMA1, MITOCHONDRIAL"/>
    <property type="match status" value="1"/>
</dbReference>